<name>A0A3N5BD87_9BACI</name>
<comment type="similarity">
    <text evidence="2">Belongs to the GtrA family.</text>
</comment>
<accession>A0A3N5BD87</accession>
<sequence>MGQKKKGPLQFLQFSAIGAANAGIDIGTLNLLLILFPTDEKWLLVLFNTIAYSLAIINSYFWNARFTFQRSAEGSKKQRSLFIVQGIISLGVSNVVFIASHSLISFTEIPNWLRYNISKGLAMFLSFLSSFFMIKYIVFKDFESNR</sequence>
<dbReference type="EMBL" id="RKRF01000009">
    <property type="protein sequence ID" value="RPF53300.1"/>
    <property type="molecule type" value="Genomic_DNA"/>
</dbReference>
<feature type="domain" description="GtrA/DPMS transmembrane" evidence="7">
    <location>
        <begin position="13"/>
        <end position="107"/>
    </location>
</feature>
<keyword evidence="5 6" id="KW-0472">Membrane</keyword>
<evidence type="ECO:0000256" key="3">
    <source>
        <dbReference type="ARBA" id="ARBA00022692"/>
    </source>
</evidence>
<evidence type="ECO:0000313" key="8">
    <source>
        <dbReference type="EMBL" id="RPF53300.1"/>
    </source>
</evidence>
<evidence type="ECO:0000256" key="2">
    <source>
        <dbReference type="ARBA" id="ARBA00009399"/>
    </source>
</evidence>
<feature type="transmembrane region" description="Helical" evidence="6">
    <location>
        <begin position="81"/>
        <end position="100"/>
    </location>
</feature>
<dbReference type="PANTHER" id="PTHR38459">
    <property type="entry name" value="PROPHAGE BACTOPRENOL-LINKED GLUCOSE TRANSLOCASE HOMOLOG"/>
    <property type="match status" value="1"/>
</dbReference>
<keyword evidence="3 6" id="KW-0812">Transmembrane</keyword>
<reference evidence="8 9" key="1">
    <citation type="submission" date="2018-11" db="EMBL/GenBank/DDBJ databases">
        <title>Genomic Encyclopedia of Type Strains, Phase IV (KMG-IV): sequencing the most valuable type-strain genomes for metagenomic binning, comparative biology and taxonomic classification.</title>
        <authorList>
            <person name="Goeker M."/>
        </authorList>
    </citation>
    <scope>NUCLEOTIDE SEQUENCE [LARGE SCALE GENOMIC DNA]</scope>
    <source>
        <strain evidence="8 9">DSM 18090</strain>
    </source>
</reference>
<dbReference type="GO" id="GO:0000271">
    <property type="term" value="P:polysaccharide biosynthetic process"/>
    <property type="evidence" value="ECO:0007669"/>
    <property type="project" value="InterPro"/>
</dbReference>
<dbReference type="RefSeq" id="WP_124221748.1">
    <property type="nucleotide sequence ID" value="NZ_RKRF01000009.1"/>
</dbReference>
<evidence type="ECO:0000256" key="5">
    <source>
        <dbReference type="ARBA" id="ARBA00023136"/>
    </source>
</evidence>
<protein>
    <submittedName>
        <fullName evidence="8">Putative flippase GtrA</fullName>
    </submittedName>
</protein>
<evidence type="ECO:0000256" key="4">
    <source>
        <dbReference type="ARBA" id="ARBA00022989"/>
    </source>
</evidence>
<evidence type="ECO:0000256" key="6">
    <source>
        <dbReference type="SAM" id="Phobius"/>
    </source>
</evidence>
<comment type="subcellular location">
    <subcellularLocation>
        <location evidence="1">Membrane</location>
        <topology evidence="1">Multi-pass membrane protein</topology>
    </subcellularLocation>
</comment>
<proteinExistence type="inferred from homology"/>
<gene>
    <name evidence="8" type="ORF">EDC24_1797</name>
</gene>
<evidence type="ECO:0000259" key="7">
    <source>
        <dbReference type="Pfam" id="PF04138"/>
    </source>
</evidence>
<dbReference type="OrthoDB" id="9812049at2"/>
<comment type="caution">
    <text evidence="8">The sequence shown here is derived from an EMBL/GenBank/DDBJ whole genome shotgun (WGS) entry which is preliminary data.</text>
</comment>
<feature type="transmembrane region" description="Helical" evidence="6">
    <location>
        <begin position="12"/>
        <end position="36"/>
    </location>
</feature>
<organism evidence="8 9">
    <name type="scientific">Aquisalibacillus elongatus</name>
    <dbReference type="NCBI Taxonomy" id="485577"/>
    <lineage>
        <taxon>Bacteria</taxon>
        <taxon>Bacillati</taxon>
        <taxon>Bacillota</taxon>
        <taxon>Bacilli</taxon>
        <taxon>Bacillales</taxon>
        <taxon>Bacillaceae</taxon>
        <taxon>Aquisalibacillus</taxon>
    </lineage>
</organism>
<keyword evidence="4 6" id="KW-1133">Transmembrane helix</keyword>
<dbReference type="InterPro" id="IPR007267">
    <property type="entry name" value="GtrA_DPMS_TM"/>
</dbReference>
<dbReference type="InterPro" id="IPR051401">
    <property type="entry name" value="GtrA_CellWall_Glycosyl"/>
</dbReference>
<dbReference type="GO" id="GO:0005886">
    <property type="term" value="C:plasma membrane"/>
    <property type="evidence" value="ECO:0007669"/>
    <property type="project" value="TreeGrafter"/>
</dbReference>
<dbReference type="PANTHER" id="PTHR38459:SF1">
    <property type="entry name" value="PROPHAGE BACTOPRENOL-LINKED GLUCOSE TRANSLOCASE HOMOLOG"/>
    <property type="match status" value="1"/>
</dbReference>
<dbReference type="Pfam" id="PF04138">
    <property type="entry name" value="GtrA_DPMS_TM"/>
    <property type="match status" value="1"/>
</dbReference>
<feature type="transmembrane region" description="Helical" evidence="6">
    <location>
        <begin position="42"/>
        <end position="61"/>
    </location>
</feature>
<evidence type="ECO:0000313" key="9">
    <source>
        <dbReference type="Proteomes" id="UP000276443"/>
    </source>
</evidence>
<keyword evidence="9" id="KW-1185">Reference proteome</keyword>
<dbReference type="AlphaFoldDB" id="A0A3N5BD87"/>
<feature type="transmembrane region" description="Helical" evidence="6">
    <location>
        <begin position="120"/>
        <end position="139"/>
    </location>
</feature>
<evidence type="ECO:0000256" key="1">
    <source>
        <dbReference type="ARBA" id="ARBA00004141"/>
    </source>
</evidence>
<dbReference type="Proteomes" id="UP000276443">
    <property type="component" value="Unassembled WGS sequence"/>
</dbReference>